<evidence type="ECO:0000259" key="2">
    <source>
        <dbReference type="PROSITE" id="PS51465"/>
    </source>
</evidence>
<dbReference type="InterPro" id="IPR036058">
    <property type="entry name" value="Kazal_dom_sf"/>
</dbReference>
<accession>A0A9C6DVS0</accession>
<evidence type="ECO:0000313" key="3">
    <source>
        <dbReference type="Proteomes" id="UP000092443"/>
    </source>
</evidence>
<sequence>MNFISVCIKVAMIVLALALVVYSSPLTDNKRNCQMNCELQDYKPICGTDDAGITRTFNNLCILKTENCLRTYTFQKTGDGVCP</sequence>
<organism evidence="3 4">
    <name type="scientific">Glossina fuscipes</name>
    <dbReference type="NCBI Taxonomy" id="7396"/>
    <lineage>
        <taxon>Eukaryota</taxon>
        <taxon>Metazoa</taxon>
        <taxon>Ecdysozoa</taxon>
        <taxon>Arthropoda</taxon>
        <taxon>Hexapoda</taxon>
        <taxon>Insecta</taxon>
        <taxon>Pterygota</taxon>
        <taxon>Neoptera</taxon>
        <taxon>Endopterygota</taxon>
        <taxon>Diptera</taxon>
        <taxon>Brachycera</taxon>
        <taxon>Muscomorpha</taxon>
        <taxon>Hippoboscoidea</taxon>
        <taxon>Glossinidae</taxon>
        <taxon>Glossina</taxon>
    </lineage>
</organism>
<proteinExistence type="predicted"/>
<keyword evidence="3" id="KW-1185">Reference proteome</keyword>
<feature type="chain" id="PRO_5039183065" evidence="1">
    <location>
        <begin position="19"/>
        <end position="83"/>
    </location>
</feature>
<gene>
    <name evidence="4" type="primary">LOC119639866</name>
</gene>
<dbReference type="Gene3D" id="3.30.60.30">
    <property type="match status" value="1"/>
</dbReference>
<dbReference type="PROSITE" id="PS51465">
    <property type="entry name" value="KAZAL_2"/>
    <property type="match status" value="1"/>
</dbReference>
<dbReference type="GeneID" id="119639866"/>
<dbReference type="Proteomes" id="UP000092443">
    <property type="component" value="Unplaced"/>
</dbReference>
<protein>
    <submittedName>
        <fullName evidence="4">Uncharacterized protein LOC119639866</fullName>
    </submittedName>
</protein>
<dbReference type="InterPro" id="IPR002350">
    <property type="entry name" value="Kazal_dom"/>
</dbReference>
<dbReference type="KEGG" id="gfs:119639866"/>
<dbReference type="AlphaFoldDB" id="A0A9C6DVS0"/>
<feature type="signal peptide" evidence="1">
    <location>
        <begin position="1"/>
        <end position="18"/>
    </location>
</feature>
<dbReference type="Pfam" id="PF07648">
    <property type="entry name" value="Kazal_2"/>
    <property type="match status" value="1"/>
</dbReference>
<dbReference type="RefSeq" id="XP_037893477.1">
    <property type="nucleotide sequence ID" value="XM_038037549.1"/>
</dbReference>
<name>A0A9C6DVS0_9MUSC</name>
<evidence type="ECO:0000313" key="4">
    <source>
        <dbReference type="RefSeq" id="XP_037893477.1"/>
    </source>
</evidence>
<dbReference type="SUPFAM" id="SSF100895">
    <property type="entry name" value="Kazal-type serine protease inhibitors"/>
    <property type="match status" value="1"/>
</dbReference>
<keyword evidence="1" id="KW-0732">Signal</keyword>
<feature type="domain" description="Kazal-like" evidence="2">
    <location>
        <begin position="27"/>
        <end position="83"/>
    </location>
</feature>
<reference evidence="4" key="1">
    <citation type="submission" date="2025-08" db="UniProtKB">
        <authorList>
            <consortium name="RefSeq"/>
        </authorList>
    </citation>
    <scope>IDENTIFICATION</scope>
    <source>
        <tissue evidence="4">Whole body pupa</tissue>
    </source>
</reference>
<evidence type="ECO:0000256" key="1">
    <source>
        <dbReference type="SAM" id="SignalP"/>
    </source>
</evidence>